<reference evidence="8" key="1">
    <citation type="journal article" date="2018" name="Nat. Microbiol.">
        <title>Leveraging single-cell genomics to expand the fungal tree of life.</title>
        <authorList>
            <person name="Ahrendt S.R."/>
            <person name="Quandt C.A."/>
            <person name="Ciobanu D."/>
            <person name="Clum A."/>
            <person name="Salamov A."/>
            <person name="Andreopoulos B."/>
            <person name="Cheng J.F."/>
            <person name="Woyke T."/>
            <person name="Pelin A."/>
            <person name="Henrissat B."/>
            <person name="Reynolds N.K."/>
            <person name="Benny G.L."/>
            <person name="Smith M.E."/>
            <person name="James T.Y."/>
            <person name="Grigoriev I.V."/>
        </authorList>
    </citation>
    <scope>NUCLEOTIDE SEQUENCE [LARGE SCALE GENOMIC DNA]</scope>
</reference>
<dbReference type="GO" id="GO:0005509">
    <property type="term" value="F:calcium ion binding"/>
    <property type="evidence" value="ECO:0007669"/>
    <property type="project" value="InterPro"/>
</dbReference>
<name>A0A4P9WR49_9FUNG</name>
<feature type="chain" id="PRO_5020208659" evidence="6">
    <location>
        <begin position="23"/>
        <end position="184"/>
    </location>
</feature>
<dbReference type="AlphaFoldDB" id="A0A4P9WR49"/>
<keyword evidence="8" id="KW-1185">Reference proteome</keyword>
<sequence length="184" mass="21213">MRSKRILILLLAVVLLVTLVRATPESETDEVEDYEDDDEFDLPAERIVKPGRFQAKLDDPAAKPLPRARFDLSHLEWTDFLMEIALVSVIVAYIGSYFLARSKNNDVARMWLRSSLDIWERNFALFGDSEGHKLIRDGPRDYILYGSGRVHVHHVYAYLHLGAGYDLYQRILDYVIPAKAYSKL</sequence>
<dbReference type="Proteomes" id="UP000269721">
    <property type="component" value="Unassembled WGS sequence"/>
</dbReference>
<evidence type="ECO:0000256" key="5">
    <source>
        <dbReference type="SAM" id="Phobius"/>
    </source>
</evidence>
<dbReference type="InterPro" id="IPR012879">
    <property type="entry name" value="CCDC47"/>
</dbReference>
<dbReference type="PANTHER" id="PTHR12883">
    <property type="entry name" value="ADIPOCYTE-SPECIFIC PROTEIN 4-RELATED"/>
    <property type="match status" value="1"/>
</dbReference>
<feature type="transmembrane region" description="Helical" evidence="5">
    <location>
        <begin position="80"/>
        <end position="100"/>
    </location>
</feature>
<dbReference type="GO" id="GO:0005783">
    <property type="term" value="C:endoplasmic reticulum"/>
    <property type="evidence" value="ECO:0007669"/>
    <property type="project" value="InterPro"/>
</dbReference>
<evidence type="ECO:0000256" key="3">
    <source>
        <dbReference type="ARBA" id="ARBA00022989"/>
    </source>
</evidence>
<dbReference type="Pfam" id="PF07946">
    <property type="entry name" value="CCDC47"/>
    <property type="match status" value="1"/>
</dbReference>
<keyword evidence="2 5" id="KW-0812">Transmembrane</keyword>
<accession>A0A4P9WR49</accession>
<evidence type="ECO:0000313" key="8">
    <source>
        <dbReference type="Proteomes" id="UP000269721"/>
    </source>
</evidence>
<proteinExistence type="predicted"/>
<keyword evidence="4 5" id="KW-0472">Membrane</keyword>
<organism evidence="7 8">
    <name type="scientific">Blyttiomyces helicus</name>
    <dbReference type="NCBI Taxonomy" id="388810"/>
    <lineage>
        <taxon>Eukaryota</taxon>
        <taxon>Fungi</taxon>
        <taxon>Fungi incertae sedis</taxon>
        <taxon>Chytridiomycota</taxon>
        <taxon>Chytridiomycota incertae sedis</taxon>
        <taxon>Chytridiomycetes</taxon>
        <taxon>Chytridiomycetes incertae sedis</taxon>
        <taxon>Blyttiomyces</taxon>
    </lineage>
</organism>
<keyword evidence="6" id="KW-0732">Signal</keyword>
<evidence type="ECO:0000256" key="6">
    <source>
        <dbReference type="SAM" id="SignalP"/>
    </source>
</evidence>
<evidence type="ECO:0000256" key="2">
    <source>
        <dbReference type="ARBA" id="ARBA00022692"/>
    </source>
</evidence>
<evidence type="ECO:0000256" key="1">
    <source>
        <dbReference type="ARBA" id="ARBA00004167"/>
    </source>
</evidence>
<gene>
    <name evidence="7" type="ORF">BDK51DRAFT_33284</name>
</gene>
<dbReference type="PANTHER" id="PTHR12883:SF0">
    <property type="entry name" value="PAT COMPLEX SUBUNIT CCDC47"/>
    <property type="match status" value="1"/>
</dbReference>
<comment type="subcellular location">
    <subcellularLocation>
        <location evidence="1">Membrane</location>
        <topology evidence="1">Single-pass membrane protein</topology>
    </subcellularLocation>
</comment>
<dbReference type="GO" id="GO:0032469">
    <property type="term" value="P:endoplasmic reticulum calcium ion homeostasis"/>
    <property type="evidence" value="ECO:0007669"/>
    <property type="project" value="InterPro"/>
</dbReference>
<feature type="non-terminal residue" evidence="7">
    <location>
        <position position="184"/>
    </location>
</feature>
<evidence type="ECO:0000256" key="4">
    <source>
        <dbReference type="ARBA" id="ARBA00023136"/>
    </source>
</evidence>
<protein>
    <submittedName>
        <fullName evidence="7">Uncharacterized protein</fullName>
    </submittedName>
</protein>
<keyword evidence="3 5" id="KW-1133">Transmembrane helix</keyword>
<dbReference type="OrthoDB" id="10039147at2759"/>
<feature type="signal peptide" evidence="6">
    <location>
        <begin position="1"/>
        <end position="22"/>
    </location>
</feature>
<dbReference type="GO" id="GO:0016020">
    <property type="term" value="C:membrane"/>
    <property type="evidence" value="ECO:0007669"/>
    <property type="project" value="UniProtKB-SubCell"/>
</dbReference>
<evidence type="ECO:0000313" key="7">
    <source>
        <dbReference type="EMBL" id="RKO94318.1"/>
    </source>
</evidence>
<dbReference type="EMBL" id="KZ993933">
    <property type="protein sequence ID" value="RKO94318.1"/>
    <property type="molecule type" value="Genomic_DNA"/>
</dbReference>